<organism evidence="1 2">
    <name type="scientific">Gossypium barbadense</name>
    <name type="common">Sea Island cotton</name>
    <name type="synonym">Hibiscus barbadensis</name>
    <dbReference type="NCBI Taxonomy" id="3634"/>
    <lineage>
        <taxon>Eukaryota</taxon>
        <taxon>Viridiplantae</taxon>
        <taxon>Streptophyta</taxon>
        <taxon>Embryophyta</taxon>
        <taxon>Tracheophyta</taxon>
        <taxon>Spermatophyta</taxon>
        <taxon>Magnoliopsida</taxon>
        <taxon>eudicotyledons</taxon>
        <taxon>Gunneridae</taxon>
        <taxon>Pentapetalae</taxon>
        <taxon>rosids</taxon>
        <taxon>malvids</taxon>
        <taxon>Malvales</taxon>
        <taxon>Malvaceae</taxon>
        <taxon>Malvoideae</taxon>
        <taxon>Gossypium</taxon>
    </lineage>
</organism>
<protein>
    <submittedName>
        <fullName evidence="1">Uncharacterized protein</fullName>
    </submittedName>
</protein>
<gene>
    <name evidence="1" type="ORF">ES319_A09G104100v1</name>
</gene>
<dbReference type="AlphaFoldDB" id="A0A5J5UCS4"/>
<name>A0A5J5UCS4_GOSBA</name>
<dbReference type="Proteomes" id="UP000327439">
    <property type="component" value="Chromosome A09"/>
</dbReference>
<dbReference type="EMBL" id="CM018210">
    <property type="protein sequence ID" value="KAB2065655.1"/>
    <property type="molecule type" value="Genomic_DNA"/>
</dbReference>
<accession>A0A5J5UCS4</accession>
<proteinExistence type="predicted"/>
<reference evidence="2" key="1">
    <citation type="journal article" date="2020" name="Nat. Genet.">
        <title>Genomic diversifications of five Gossypium allopolyploid species and their impact on cotton improvement.</title>
        <authorList>
            <person name="Chen Z.J."/>
            <person name="Sreedasyam A."/>
            <person name="Ando A."/>
            <person name="Song Q."/>
            <person name="De Santiago L.M."/>
            <person name="Hulse-Kemp A.M."/>
            <person name="Ding M."/>
            <person name="Ye W."/>
            <person name="Kirkbride R.C."/>
            <person name="Jenkins J."/>
            <person name="Plott C."/>
            <person name="Lovell J."/>
            <person name="Lin Y.M."/>
            <person name="Vaughn R."/>
            <person name="Liu B."/>
            <person name="Simpson S."/>
            <person name="Scheffler B.E."/>
            <person name="Wen L."/>
            <person name="Saski C.A."/>
            <person name="Grover C.E."/>
            <person name="Hu G."/>
            <person name="Conover J.L."/>
            <person name="Carlson J.W."/>
            <person name="Shu S."/>
            <person name="Boston L.B."/>
            <person name="Williams M."/>
            <person name="Peterson D.G."/>
            <person name="McGee K."/>
            <person name="Jones D.C."/>
            <person name="Wendel J.F."/>
            <person name="Stelly D.M."/>
            <person name="Grimwood J."/>
            <person name="Schmutz J."/>
        </authorList>
    </citation>
    <scope>NUCLEOTIDE SEQUENCE [LARGE SCALE GENOMIC DNA]</scope>
    <source>
        <strain evidence="2">cv. 3-79</strain>
    </source>
</reference>
<dbReference type="OrthoDB" id="10450220at2759"/>
<evidence type="ECO:0000313" key="1">
    <source>
        <dbReference type="EMBL" id="KAB2065655.1"/>
    </source>
</evidence>
<evidence type="ECO:0000313" key="2">
    <source>
        <dbReference type="Proteomes" id="UP000327439"/>
    </source>
</evidence>
<keyword evidence="2" id="KW-1185">Reference proteome</keyword>
<sequence length="59" mass="6920">MVHQQRLKAVEDHAQKDRVRLYGEDDLMKKKLHAGTSRRKPTLWCHSTVFQKLLALSGY</sequence>